<protein>
    <submittedName>
        <fullName evidence="3">Uncharacterized protein</fullName>
    </submittedName>
</protein>
<evidence type="ECO:0000313" key="4">
    <source>
        <dbReference type="Proteomes" id="UP000029120"/>
    </source>
</evidence>
<organism evidence="3 4">
    <name type="scientific">Arabis alpina</name>
    <name type="common">Alpine rock-cress</name>
    <dbReference type="NCBI Taxonomy" id="50452"/>
    <lineage>
        <taxon>Eukaryota</taxon>
        <taxon>Viridiplantae</taxon>
        <taxon>Streptophyta</taxon>
        <taxon>Embryophyta</taxon>
        <taxon>Tracheophyta</taxon>
        <taxon>Spermatophyta</taxon>
        <taxon>Magnoliopsida</taxon>
        <taxon>eudicotyledons</taxon>
        <taxon>Gunneridae</taxon>
        <taxon>Pentapetalae</taxon>
        <taxon>rosids</taxon>
        <taxon>malvids</taxon>
        <taxon>Brassicales</taxon>
        <taxon>Brassicaceae</taxon>
        <taxon>Arabideae</taxon>
        <taxon>Arabis</taxon>
    </lineage>
</organism>
<dbReference type="eggNOG" id="KOG0017">
    <property type="taxonomic scope" value="Eukaryota"/>
</dbReference>
<dbReference type="Proteomes" id="UP000029120">
    <property type="component" value="Chromosome 2"/>
</dbReference>
<sequence length="516" mass="57629">MAIRDDTNVDNTQDAAAQLAALTEKMKQNEERLKALETENASLRTENAVLVGGGRNTEAKARNRYQRRVEPMQPQDGNTPPGGARTVVLQDGTNMDAPRANVLGFTLHHGEEMTVRPYDNADIIIRRMEELERMILRLPGIAPPITKSAPNCYAYTSFTDEIALVEMPKRFNFPTMVMYNGTTDPDNHIAQYKQRMFTTAESLRAPDPSRGRNSRGRNSSVISSNLSSTSEESSASPPDDMTSSGSSSKDSSASQPDASTKSNQERDAAMNLEALIELKDTLKTLLEKLKELEKLNSTMTCKLNVLVTSCRAHMKSVKTGGTRRSLGRFNPYTLSLSTSRAAQRTRGDLPPPPPLRMMDATLERVDKATHEDPQFSRRIAQTINIGNNPRRTRTSENRYACSRRIPQTNSIADDRPQTDNPPFEKKKNIDFGSTQHEGGFEGNHNYQVELESYDTRTKGQNTYDKTSYCQYHRSSGHSTTNCRTLGQKLASKLVTGTLKGDFCLEDFRDEGKRRVT</sequence>
<name>A0A087HF01_ARAAL</name>
<keyword evidence="4" id="KW-1185">Reference proteome</keyword>
<feature type="compositionally biased region" description="Low complexity" evidence="2">
    <location>
        <begin position="216"/>
        <end position="259"/>
    </location>
</feature>
<evidence type="ECO:0000256" key="2">
    <source>
        <dbReference type="SAM" id="MobiDB-lite"/>
    </source>
</evidence>
<accession>A0A087HF01</accession>
<evidence type="ECO:0000313" key="3">
    <source>
        <dbReference type="EMBL" id="KFK40703.1"/>
    </source>
</evidence>
<dbReference type="OrthoDB" id="1737504at2759"/>
<feature type="coiled-coil region" evidence="1">
    <location>
        <begin position="272"/>
        <end position="302"/>
    </location>
</feature>
<dbReference type="EMBL" id="CM002870">
    <property type="protein sequence ID" value="KFK40703.1"/>
    <property type="molecule type" value="Genomic_DNA"/>
</dbReference>
<evidence type="ECO:0000256" key="1">
    <source>
        <dbReference type="SAM" id="Coils"/>
    </source>
</evidence>
<feature type="region of interest" description="Disordered" evidence="2">
    <location>
        <begin position="199"/>
        <end position="265"/>
    </location>
</feature>
<dbReference type="Gramene" id="KFK40703">
    <property type="protein sequence ID" value="KFK40703"/>
    <property type="gene ID" value="AALP_AA2G030500"/>
</dbReference>
<gene>
    <name evidence="3" type="ordered locus">AALP_Aa2g030500</name>
</gene>
<feature type="coiled-coil region" evidence="1">
    <location>
        <begin position="12"/>
        <end position="46"/>
    </location>
</feature>
<reference evidence="4" key="1">
    <citation type="journal article" date="2015" name="Nat. Plants">
        <title>Genome expansion of Arabis alpina linked with retrotransposition and reduced symmetric DNA methylation.</title>
        <authorList>
            <person name="Willing E.M."/>
            <person name="Rawat V."/>
            <person name="Mandakova T."/>
            <person name="Maumus F."/>
            <person name="James G.V."/>
            <person name="Nordstroem K.J."/>
            <person name="Becker C."/>
            <person name="Warthmann N."/>
            <person name="Chica C."/>
            <person name="Szarzynska B."/>
            <person name="Zytnicki M."/>
            <person name="Albani M.C."/>
            <person name="Kiefer C."/>
            <person name="Bergonzi S."/>
            <person name="Castaings L."/>
            <person name="Mateos J.L."/>
            <person name="Berns M.C."/>
            <person name="Bujdoso N."/>
            <person name="Piofczyk T."/>
            <person name="de Lorenzo L."/>
            <person name="Barrero-Sicilia C."/>
            <person name="Mateos I."/>
            <person name="Piednoel M."/>
            <person name="Hagmann J."/>
            <person name="Chen-Min-Tao R."/>
            <person name="Iglesias-Fernandez R."/>
            <person name="Schuster S.C."/>
            <person name="Alonso-Blanco C."/>
            <person name="Roudier F."/>
            <person name="Carbonero P."/>
            <person name="Paz-Ares J."/>
            <person name="Davis S.J."/>
            <person name="Pecinka A."/>
            <person name="Quesneville H."/>
            <person name="Colot V."/>
            <person name="Lysak M.A."/>
            <person name="Weigel D."/>
            <person name="Coupland G."/>
            <person name="Schneeberger K."/>
        </authorList>
    </citation>
    <scope>NUCLEOTIDE SEQUENCE [LARGE SCALE GENOMIC DNA]</scope>
    <source>
        <strain evidence="4">cv. Pajares</strain>
    </source>
</reference>
<dbReference type="AlphaFoldDB" id="A0A087HF01"/>
<proteinExistence type="predicted"/>
<keyword evidence="1" id="KW-0175">Coiled coil</keyword>